<evidence type="ECO:0000313" key="3">
    <source>
        <dbReference type="EMBL" id="KAG7399188.1"/>
    </source>
</evidence>
<keyword evidence="2" id="KW-0812">Transmembrane</keyword>
<sequence length="858" mass="92758">MGQQPKTTSRKGLMGISKKVLATSLLVVCFIATTNATGHSLDVFSKLRGLNAATFAQGGRQLEIAVSSISTNRRLDASSEATAQATKVGASVRDAIKQLRGGTAKFYNDLITAVKITLCEQDLDKNTVRFVDSSSDDAYKDDNGDCVKLAISTLSDEDAAQAYAQGQCEVKPNCYWAPIEDGDTSRARVYADADSPMTKSDSEATLKKWATGVIGFIIPGIVLGILSLLTMIFFFICRCCCNRCGGRSPREEGYTCMQKFLPLLFFLIFTIGIVGVSAAAFVYRGTMIGAVHDIFNATTGTLDNVSNWVVDIRTPLEKIRDKVISSADLVTVKLDGTGFIEDGIDGLEFKLNTFSNNSANRTLPTGCAIDDSASQSNTATDGGFCAPCQACTTISSGMKTASDQIDKNAKPGVEQLNNVRQQLNGQLVSISESVRSGVDTQVGTANDLIEMVDDVNSDVNDYETEFQNYRDQLGYAVMGLFIIALAVVVWGFVGILFGLTPLKALANIMHFAYFIGFVALFLTFIISAIVLAVGVVLGDVCEVTTIFSTNWSVPLGDSAKVVDACFNNESLIDTFNLSSKLEFARGGVQFPDLDVNSMLDFSELDNFTSTILATNESTFQFDDTKYDDAFTALNRYASQTSTSCNPSPSGPYTKANVLQPWVDNSQSAPNPTKTPRQYIVGLYQSYDVACTGTGSASVNGLPFTCRKTPSTGCTFSYFMGESFEVLVDMAGVKSGMSTFISELHTNVTDVNTFTSTFKGNISSLNTAINVIKNDLQSSLIAYVSEFEDAMRCNFLELGYNQIYKALCGDLMPSLTMIALMLFLAGIFLIPVNVCLIIGVKRLKAHGNGHIMDNEMKFQ</sequence>
<dbReference type="GO" id="GO:0016020">
    <property type="term" value="C:membrane"/>
    <property type="evidence" value="ECO:0007669"/>
    <property type="project" value="TreeGrafter"/>
</dbReference>
<feature type="transmembrane region" description="Helical" evidence="2">
    <location>
        <begin position="209"/>
        <end position="239"/>
    </location>
</feature>
<reference evidence="3" key="1">
    <citation type="submission" date="2021-02" db="EMBL/GenBank/DDBJ databases">
        <authorList>
            <person name="Palmer J.M."/>
        </authorList>
    </citation>
    <scope>NUCLEOTIDE SEQUENCE</scope>
    <source>
        <strain evidence="3">SCRP23</strain>
    </source>
</reference>
<dbReference type="AlphaFoldDB" id="A0A8T1X468"/>
<accession>A0A8T1X468</accession>
<protein>
    <submittedName>
        <fullName evidence="3">Uncharacterized protein</fullName>
    </submittedName>
</protein>
<keyword evidence="2" id="KW-0472">Membrane</keyword>
<evidence type="ECO:0000256" key="2">
    <source>
        <dbReference type="SAM" id="Phobius"/>
    </source>
</evidence>
<evidence type="ECO:0000313" key="4">
    <source>
        <dbReference type="Proteomes" id="UP000693981"/>
    </source>
</evidence>
<dbReference type="InterPro" id="IPR040283">
    <property type="entry name" value="DDB_G0292058-like"/>
</dbReference>
<feature type="coiled-coil region" evidence="1">
    <location>
        <begin position="413"/>
        <end position="472"/>
    </location>
</feature>
<feature type="transmembrane region" description="Helical" evidence="2">
    <location>
        <begin position="511"/>
        <end position="537"/>
    </location>
</feature>
<evidence type="ECO:0000256" key="1">
    <source>
        <dbReference type="SAM" id="Coils"/>
    </source>
</evidence>
<feature type="transmembrane region" description="Helical" evidence="2">
    <location>
        <begin position="814"/>
        <end position="839"/>
    </location>
</feature>
<keyword evidence="1" id="KW-0175">Coiled coil</keyword>
<organism evidence="3 4">
    <name type="scientific">Phytophthora boehmeriae</name>
    <dbReference type="NCBI Taxonomy" id="109152"/>
    <lineage>
        <taxon>Eukaryota</taxon>
        <taxon>Sar</taxon>
        <taxon>Stramenopiles</taxon>
        <taxon>Oomycota</taxon>
        <taxon>Peronosporomycetes</taxon>
        <taxon>Peronosporales</taxon>
        <taxon>Peronosporaceae</taxon>
        <taxon>Phytophthora</taxon>
    </lineage>
</organism>
<comment type="caution">
    <text evidence="3">The sequence shown here is derived from an EMBL/GenBank/DDBJ whole genome shotgun (WGS) entry which is preliminary data.</text>
</comment>
<dbReference type="Proteomes" id="UP000693981">
    <property type="component" value="Unassembled WGS sequence"/>
</dbReference>
<feature type="transmembrane region" description="Helical" evidence="2">
    <location>
        <begin position="260"/>
        <end position="283"/>
    </location>
</feature>
<name>A0A8T1X468_9STRA</name>
<feature type="transmembrane region" description="Helical" evidence="2">
    <location>
        <begin position="473"/>
        <end position="499"/>
    </location>
</feature>
<dbReference type="OrthoDB" id="193965at2759"/>
<proteinExistence type="predicted"/>
<dbReference type="PANTHER" id="PTHR31414:SF18">
    <property type="entry name" value="TRANSMEMBRANE PROTEIN-RELATED"/>
    <property type="match status" value="1"/>
</dbReference>
<dbReference type="EMBL" id="JAGDFL010000060">
    <property type="protein sequence ID" value="KAG7399188.1"/>
    <property type="molecule type" value="Genomic_DNA"/>
</dbReference>
<keyword evidence="4" id="KW-1185">Reference proteome</keyword>
<gene>
    <name evidence="3" type="ORF">PHYBOEH_009546</name>
</gene>
<dbReference type="PANTHER" id="PTHR31414">
    <property type="entry name" value="TRANSMEMBRANE PROTEIN DDB_G0292058"/>
    <property type="match status" value="1"/>
</dbReference>
<keyword evidence="2" id="KW-1133">Transmembrane helix</keyword>